<evidence type="ECO:0000256" key="2">
    <source>
        <dbReference type="ARBA" id="ARBA00023134"/>
    </source>
</evidence>
<keyword evidence="1" id="KW-0547">Nucleotide-binding</keyword>
<dbReference type="InterPro" id="IPR027417">
    <property type="entry name" value="P-loop_NTPase"/>
</dbReference>
<dbReference type="Proteomes" id="UP001642483">
    <property type="component" value="Unassembled WGS sequence"/>
</dbReference>
<dbReference type="Pfam" id="PF00071">
    <property type="entry name" value="Ras"/>
    <property type="match status" value="1"/>
</dbReference>
<dbReference type="PROSITE" id="PS51419">
    <property type="entry name" value="RAB"/>
    <property type="match status" value="1"/>
</dbReference>
<comment type="caution">
    <text evidence="3">The sequence shown here is derived from an EMBL/GenBank/DDBJ whole genome shotgun (WGS) entry which is preliminary data.</text>
</comment>
<proteinExistence type="predicted"/>
<sequence length="226" mass="25393">MQDGVSRYSKRNICNSKFFWCPVEDILISRTIMEGPIALDVVTVGDMAVGKTALCVACKSGEFLEVTSPTVLKNRRATIVMEGTIYNLSLWDTSGCANFDSLRSAFYPCTKVFLVAFSVVDRTSFKNVIAKWIPEIRHHCRNPNILLVGTKIDLRNDPDILEELFEERSKPLEPAEGVRLAEEIGAVRYMECSSRTKEGVCNVFCEAIKIFLKQDAPESTIRDVLK</sequence>
<dbReference type="SMART" id="SM00175">
    <property type="entry name" value="RAB"/>
    <property type="match status" value="1"/>
</dbReference>
<keyword evidence="2" id="KW-0342">GTP-binding</keyword>
<dbReference type="InterPro" id="IPR005225">
    <property type="entry name" value="Small_GTP-bd"/>
</dbReference>
<dbReference type="NCBIfam" id="TIGR00231">
    <property type="entry name" value="small_GTP"/>
    <property type="match status" value="1"/>
</dbReference>
<evidence type="ECO:0000313" key="3">
    <source>
        <dbReference type="EMBL" id="CAK8673466.1"/>
    </source>
</evidence>
<dbReference type="SUPFAM" id="SSF52540">
    <property type="entry name" value="P-loop containing nucleoside triphosphate hydrolases"/>
    <property type="match status" value="1"/>
</dbReference>
<gene>
    <name evidence="3" type="ORF">CVLEPA_LOCUS3264</name>
</gene>
<dbReference type="EMBL" id="CAWYQH010000002">
    <property type="protein sequence ID" value="CAK8673466.1"/>
    <property type="molecule type" value="Genomic_DNA"/>
</dbReference>
<organism evidence="3 4">
    <name type="scientific">Clavelina lepadiformis</name>
    <name type="common">Light-bulb sea squirt</name>
    <name type="synonym">Ascidia lepadiformis</name>
    <dbReference type="NCBI Taxonomy" id="159417"/>
    <lineage>
        <taxon>Eukaryota</taxon>
        <taxon>Metazoa</taxon>
        <taxon>Chordata</taxon>
        <taxon>Tunicata</taxon>
        <taxon>Ascidiacea</taxon>
        <taxon>Aplousobranchia</taxon>
        <taxon>Clavelinidae</taxon>
        <taxon>Clavelina</taxon>
    </lineage>
</organism>
<reference evidence="3 4" key="1">
    <citation type="submission" date="2024-02" db="EMBL/GenBank/DDBJ databases">
        <authorList>
            <person name="Daric V."/>
            <person name="Darras S."/>
        </authorList>
    </citation>
    <scope>NUCLEOTIDE SEQUENCE [LARGE SCALE GENOMIC DNA]</scope>
</reference>
<dbReference type="SMART" id="SM00174">
    <property type="entry name" value="RHO"/>
    <property type="match status" value="1"/>
</dbReference>
<accession>A0ABP0F187</accession>
<dbReference type="PROSITE" id="PS51421">
    <property type="entry name" value="RAS"/>
    <property type="match status" value="1"/>
</dbReference>
<keyword evidence="4" id="KW-1185">Reference proteome</keyword>
<evidence type="ECO:0000313" key="4">
    <source>
        <dbReference type="Proteomes" id="UP001642483"/>
    </source>
</evidence>
<dbReference type="PRINTS" id="PR00449">
    <property type="entry name" value="RASTRNSFRMNG"/>
</dbReference>
<evidence type="ECO:0000256" key="1">
    <source>
        <dbReference type="ARBA" id="ARBA00022741"/>
    </source>
</evidence>
<dbReference type="CDD" id="cd00157">
    <property type="entry name" value="Rho"/>
    <property type="match status" value="1"/>
</dbReference>
<dbReference type="Gene3D" id="3.40.50.300">
    <property type="entry name" value="P-loop containing nucleotide triphosphate hydrolases"/>
    <property type="match status" value="1"/>
</dbReference>
<dbReference type="PANTHER" id="PTHR24072">
    <property type="entry name" value="RHO FAMILY GTPASE"/>
    <property type="match status" value="1"/>
</dbReference>
<dbReference type="InterPro" id="IPR003578">
    <property type="entry name" value="Small_GTPase_Rho"/>
</dbReference>
<protein>
    <submittedName>
        <fullName evidence="3">Uncharacterized protein</fullName>
    </submittedName>
</protein>
<dbReference type="PROSITE" id="PS51420">
    <property type="entry name" value="RHO"/>
    <property type="match status" value="1"/>
</dbReference>
<dbReference type="InterPro" id="IPR001806">
    <property type="entry name" value="Small_GTPase"/>
</dbReference>
<name>A0ABP0F187_CLALP</name>
<dbReference type="SMART" id="SM00173">
    <property type="entry name" value="RAS"/>
    <property type="match status" value="1"/>
</dbReference>